<dbReference type="GO" id="GO:0003677">
    <property type="term" value="F:DNA binding"/>
    <property type="evidence" value="ECO:0007669"/>
    <property type="project" value="InterPro"/>
</dbReference>
<dbReference type="Gene3D" id="1.10.260.40">
    <property type="entry name" value="lambda repressor-like DNA-binding domains"/>
    <property type="match status" value="1"/>
</dbReference>
<dbReference type="AlphaFoldDB" id="A0A7K3WEL2"/>
<protein>
    <submittedName>
        <fullName evidence="2">Helix-turn-helix transcriptional regulator</fullName>
    </submittedName>
</protein>
<dbReference type="Proteomes" id="UP000470470">
    <property type="component" value="Unassembled WGS sequence"/>
</dbReference>
<evidence type="ECO:0000313" key="2">
    <source>
        <dbReference type="EMBL" id="NEL54941.1"/>
    </source>
</evidence>
<comment type="caution">
    <text evidence="2">The sequence shown here is derived from an EMBL/GenBank/DDBJ whole genome shotgun (WGS) entry which is preliminary data.</text>
</comment>
<dbReference type="RefSeq" id="WP_162392936.1">
    <property type="nucleotide sequence ID" value="NZ_JAABOZ010000003.1"/>
</dbReference>
<organism evidence="2 3">
    <name type="scientific">Goekera deserti</name>
    <dbReference type="NCBI Taxonomy" id="2497753"/>
    <lineage>
        <taxon>Bacteria</taxon>
        <taxon>Bacillati</taxon>
        <taxon>Actinomycetota</taxon>
        <taxon>Actinomycetes</taxon>
        <taxon>Geodermatophilales</taxon>
        <taxon>Geodermatophilaceae</taxon>
        <taxon>Goekera</taxon>
    </lineage>
</organism>
<dbReference type="InterPro" id="IPR001387">
    <property type="entry name" value="Cro/C1-type_HTH"/>
</dbReference>
<evidence type="ECO:0000259" key="1">
    <source>
        <dbReference type="PROSITE" id="PS50943"/>
    </source>
</evidence>
<sequence length="223" mass="24611">MDEEFDGAGSLRRIRRTGDLSQRQLANRLGISPAALGGMEAGRSRVPATLLARAAALVGLRLVLVDGDGHHVPPMAAGGARDRAGRRLPAHLDTRSGDVDWWHGEERYSRQRPEWTYDVQRDLRDRWRLLQGLPDDHHVPGPGDSLAARAAARAAAQDVVHRWARVDRFLALTTGEEQPWSLDCACPPGCDDLLLADLPDHDPERGRRRPLHVRECPCGCDVG</sequence>
<feature type="domain" description="HTH cro/C1-type" evidence="1">
    <location>
        <begin position="11"/>
        <end position="65"/>
    </location>
</feature>
<reference evidence="2 3" key="1">
    <citation type="submission" date="2020-02" db="EMBL/GenBank/DDBJ databases">
        <title>The whole genome sequence of CPCC 205119.</title>
        <authorList>
            <person name="Jiang Z."/>
        </authorList>
    </citation>
    <scope>NUCLEOTIDE SEQUENCE [LARGE SCALE GENOMIC DNA]</scope>
    <source>
        <strain evidence="2 3">CPCC 205119</strain>
    </source>
</reference>
<dbReference type="EMBL" id="JAAGWK010000019">
    <property type="protein sequence ID" value="NEL54941.1"/>
    <property type="molecule type" value="Genomic_DNA"/>
</dbReference>
<dbReference type="SMART" id="SM00530">
    <property type="entry name" value="HTH_XRE"/>
    <property type="match status" value="1"/>
</dbReference>
<gene>
    <name evidence="2" type="ORF">G1H19_13110</name>
</gene>
<dbReference type="Pfam" id="PF13560">
    <property type="entry name" value="HTH_31"/>
    <property type="match status" value="1"/>
</dbReference>
<proteinExistence type="predicted"/>
<dbReference type="InterPro" id="IPR010982">
    <property type="entry name" value="Lambda_DNA-bd_dom_sf"/>
</dbReference>
<dbReference type="CDD" id="cd00093">
    <property type="entry name" value="HTH_XRE"/>
    <property type="match status" value="1"/>
</dbReference>
<dbReference type="SUPFAM" id="SSF47413">
    <property type="entry name" value="lambda repressor-like DNA-binding domains"/>
    <property type="match status" value="1"/>
</dbReference>
<accession>A0A7K3WEL2</accession>
<dbReference type="PROSITE" id="PS50943">
    <property type="entry name" value="HTH_CROC1"/>
    <property type="match status" value="1"/>
</dbReference>
<evidence type="ECO:0000313" key="3">
    <source>
        <dbReference type="Proteomes" id="UP000470470"/>
    </source>
</evidence>
<name>A0A7K3WEL2_9ACTN</name>
<keyword evidence="3" id="KW-1185">Reference proteome</keyword>